<keyword evidence="3" id="KW-1185">Reference proteome</keyword>
<feature type="compositionally biased region" description="Pro residues" evidence="1">
    <location>
        <begin position="95"/>
        <end position="104"/>
    </location>
</feature>
<feature type="compositionally biased region" description="Low complexity" evidence="1">
    <location>
        <begin position="1"/>
        <end position="14"/>
    </location>
</feature>
<accession>A0A4Q9PWV5</accession>
<evidence type="ECO:0000256" key="1">
    <source>
        <dbReference type="SAM" id="MobiDB-lite"/>
    </source>
</evidence>
<feature type="compositionally biased region" description="Low complexity" evidence="1">
    <location>
        <begin position="63"/>
        <end position="72"/>
    </location>
</feature>
<feature type="compositionally biased region" description="Low complexity" evidence="1">
    <location>
        <begin position="22"/>
        <end position="40"/>
    </location>
</feature>
<evidence type="ECO:0000313" key="2">
    <source>
        <dbReference type="EMBL" id="TBU59035.1"/>
    </source>
</evidence>
<dbReference type="Proteomes" id="UP000292082">
    <property type="component" value="Unassembled WGS sequence"/>
</dbReference>
<feature type="region of interest" description="Disordered" evidence="1">
    <location>
        <begin position="399"/>
        <end position="456"/>
    </location>
</feature>
<reference evidence="2 3" key="1">
    <citation type="submission" date="2019-01" db="EMBL/GenBank/DDBJ databases">
        <title>Draft genome sequences of three monokaryotic isolates of the white-rot basidiomycete fungus Dichomitus squalens.</title>
        <authorList>
            <consortium name="DOE Joint Genome Institute"/>
            <person name="Lopez S.C."/>
            <person name="Andreopoulos B."/>
            <person name="Pangilinan J."/>
            <person name="Lipzen A."/>
            <person name="Riley R."/>
            <person name="Ahrendt S."/>
            <person name="Ng V."/>
            <person name="Barry K."/>
            <person name="Daum C."/>
            <person name="Grigoriev I.V."/>
            <person name="Hilden K.S."/>
            <person name="Makela M.R."/>
            <person name="de Vries R.P."/>
        </authorList>
    </citation>
    <scope>NUCLEOTIDE SEQUENCE [LARGE SCALE GENOMIC DNA]</scope>
    <source>
        <strain evidence="2 3">CBS 464.89</strain>
    </source>
</reference>
<name>A0A4Q9PWV5_9APHY</name>
<evidence type="ECO:0000313" key="3">
    <source>
        <dbReference type="Proteomes" id="UP000292082"/>
    </source>
</evidence>
<organism evidence="2 3">
    <name type="scientific">Dichomitus squalens</name>
    <dbReference type="NCBI Taxonomy" id="114155"/>
    <lineage>
        <taxon>Eukaryota</taxon>
        <taxon>Fungi</taxon>
        <taxon>Dikarya</taxon>
        <taxon>Basidiomycota</taxon>
        <taxon>Agaricomycotina</taxon>
        <taxon>Agaricomycetes</taxon>
        <taxon>Polyporales</taxon>
        <taxon>Polyporaceae</taxon>
        <taxon>Dichomitus</taxon>
    </lineage>
</organism>
<protein>
    <submittedName>
        <fullName evidence="2">Uncharacterized protein</fullName>
    </submittedName>
</protein>
<dbReference type="STRING" id="114155.A0A4Q9PWV5"/>
<feature type="compositionally biased region" description="Basic residues" evidence="1">
    <location>
        <begin position="41"/>
        <end position="62"/>
    </location>
</feature>
<dbReference type="EMBL" id="ML145118">
    <property type="protein sequence ID" value="TBU59035.1"/>
    <property type="molecule type" value="Genomic_DNA"/>
</dbReference>
<sequence>MVVPSPTSSPSPSTQQHEFYMSRSRSQSRSGSPSRSPSRSLSHHNVYHTSHPHNTHSSRSRSHSYMSPYPSSFALPTKSHHRDGAPRAANMNMPDRPPLHPAPHPHWYSTPVEQENQYTGSFGTFSPSHSSLTSGPSHMSIPFIEMGVRLHRVEQENLEFRRQLAEVRTIVDMLKNEMQRYKVSGDTEDVRGELKRLFTESVIPTDSLKDDEEPGKDCPRARGEFPKLQFYTLREWQEYNRTHKKATRIGDEPVRGKKKSSQGLNHTALYLEDTEGNPAPGDYVNDARKFARTLINLALSSKYKMPRKWGEADLWLHELFYTALRKKFPFFQLCHNNAKGHLFMTVSYYESVTRKWESLYKHTPNINNAQYTIKTPSDEEQSDQEPPEMLDVVPASALANPPAHKRASETNLLAPKPAKQARTAANGDEQDLSISQPDKGKGRASTSLLSIISPAR</sequence>
<feature type="region of interest" description="Disordered" evidence="1">
    <location>
        <begin position="1"/>
        <end position="110"/>
    </location>
</feature>
<proteinExistence type="predicted"/>
<gene>
    <name evidence="2" type="ORF">BD310DRAFT_850149</name>
</gene>
<dbReference type="AlphaFoldDB" id="A0A4Q9PWV5"/>